<evidence type="ECO:0000313" key="2">
    <source>
        <dbReference type="EMBL" id="KAI1876538.1"/>
    </source>
</evidence>
<dbReference type="GO" id="GO:0009691">
    <property type="term" value="P:cytokinin biosynthetic process"/>
    <property type="evidence" value="ECO:0007669"/>
    <property type="project" value="InterPro"/>
</dbReference>
<evidence type="ECO:0008006" key="4">
    <source>
        <dbReference type="Google" id="ProtNLM"/>
    </source>
</evidence>
<accession>A0A9P9WRP2</accession>
<gene>
    <name evidence="2" type="ORF">JX265_004064</name>
</gene>
<dbReference type="InterPro" id="IPR005269">
    <property type="entry name" value="LOG"/>
</dbReference>
<feature type="compositionally biased region" description="Polar residues" evidence="1">
    <location>
        <begin position="13"/>
        <end position="27"/>
    </location>
</feature>
<proteinExistence type="predicted"/>
<dbReference type="SUPFAM" id="SSF102405">
    <property type="entry name" value="MCP/YpsA-like"/>
    <property type="match status" value="1"/>
</dbReference>
<dbReference type="NCBIfam" id="TIGR00730">
    <property type="entry name" value="Rossman fold protein, TIGR00730 family"/>
    <property type="match status" value="1"/>
</dbReference>
<dbReference type="GO" id="GO:0016799">
    <property type="term" value="F:hydrolase activity, hydrolyzing N-glycosyl compounds"/>
    <property type="evidence" value="ECO:0007669"/>
    <property type="project" value="TreeGrafter"/>
</dbReference>
<dbReference type="Gene3D" id="3.40.50.450">
    <property type="match status" value="1"/>
</dbReference>
<dbReference type="PANTHER" id="PTHR31223">
    <property type="entry name" value="LOG FAMILY PROTEIN YJL055W"/>
    <property type="match status" value="1"/>
</dbReference>
<comment type="caution">
    <text evidence="2">The sequence shown here is derived from an EMBL/GenBank/DDBJ whole genome shotgun (WGS) entry which is preliminary data.</text>
</comment>
<name>A0A9P9WRP2_9PEZI</name>
<dbReference type="FunFam" id="3.40.50.450:FF:000018">
    <property type="entry name" value="Lysine decarboxylase-like protein"/>
    <property type="match status" value="1"/>
</dbReference>
<feature type="region of interest" description="Disordered" evidence="1">
    <location>
        <begin position="1"/>
        <end position="27"/>
    </location>
</feature>
<dbReference type="InterPro" id="IPR031100">
    <property type="entry name" value="LOG_fam"/>
</dbReference>
<dbReference type="EMBL" id="JAFIMR010000007">
    <property type="protein sequence ID" value="KAI1876538.1"/>
    <property type="molecule type" value="Genomic_DNA"/>
</dbReference>
<evidence type="ECO:0000313" key="3">
    <source>
        <dbReference type="Proteomes" id="UP000829685"/>
    </source>
</evidence>
<keyword evidence="3" id="KW-1185">Reference proteome</keyword>
<dbReference type="Pfam" id="PF03641">
    <property type="entry name" value="Lysine_decarbox"/>
    <property type="match status" value="1"/>
</dbReference>
<evidence type="ECO:0000256" key="1">
    <source>
        <dbReference type="SAM" id="MobiDB-lite"/>
    </source>
</evidence>
<dbReference type="GO" id="GO:0005829">
    <property type="term" value="C:cytosol"/>
    <property type="evidence" value="ECO:0007669"/>
    <property type="project" value="TreeGrafter"/>
</dbReference>
<dbReference type="PANTHER" id="PTHR31223:SF70">
    <property type="entry name" value="LOG FAMILY PROTEIN YJL055W"/>
    <property type="match status" value="1"/>
</dbReference>
<sequence>MESGGASPFPASRTATPSGTSNLNPNSQPNKKVKICVYCGSAGGKSPEHIEAARQLGTLMAENGISLVYGGGTVGLMGEVAKTIVSIAGPDAVHGIIPEALVKYERDSTYAGKADANGYYVPEADVYGRTTVVPDMHTRKKMMAQEVLDGAPGSGFIALSGGYGTMEELLETATWNQLGIHNKGVCILNVSGFYDGLLQWVKKSVEEGFVKAANADILVTATTAEGAIQALRDYKVSEARYNLTWETE</sequence>
<protein>
    <recommendedName>
        <fullName evidence="4">Lysine decarboxylase-like protein</fullName>
    </recommendedName>
</protein>
<dbReference type="AlphaFoldDB" id="A0A9P9WRP2"/>
<dbReference type="Proteomes" id="UP000829685">
    <property type="component" value="Unassembled WGS sequence"/>
</dbReference>
<reference evidence="2" key="1">
    <citation type="submission" date="2021-03" db="EMBL/GenBank/DDBJ databases">
        <title>Revisited historic fungal species revealed as producer of novel bioactive compounds through whole genome sequencing and comparative genomics.</title>
        <authorList>
            <person name="Vignolle G.A."/>
            <person name="Hochenegger N."/>
            <person name="Mach R.L."/>
            <person name="Mach-Aigner A.R."/>
            <person name="Javad Rahimi M."/>
            <person name="Salim K.A."/>
            <person name="Chan C.M."/>
            <person name="Lim L.B.L."/>
            <person name="Cai F."/>
            <person name="Druzhinina I.S."/>
            <person name="U'Ren J.M."/>
            <person name="Derntl C."/>
        </authorList>
    </citation>
    <scope>NUCLEOTIDE SEQUENCE</scope>
    <source>
        <strain evidence="2">TUCIM 5799</strain>
    </source>
</reference>
<organism evidence="2 3">
    <name type="scientific">Neoarthrinium moseri</name>
    <dbReference type="NCBI Taxonomy" id="1658444"/>
    <lineage>
        <taxon>Eukaryota</taxon>
        <taxon>Fungi</taxon>
        <taxon>Dikarya</taxon>
        <taxon>Ascomycota</taxon>
        <taxon>Pezizomycotina</taxon>
        <taxon>Sordariomycetes</taxon>
        <taxon>Xylariomycetidae</taxon>
        <taxon>Amphisphaeriales</taxon>
        <taxon>Apiosporaceae</taxon>
        <taxon>Neoarthrinium</taxon>
    </lineage>
</organism>